<evidence type="ECO:0000256" key="2">
    <source>
        <dbReference type="SAM" id="Phobius"/>
    </source>
</evidence>
<feature type="region of interest" description="Disordered" evidence="1">
    <location>
        <begin position="209"/>
        <end position="236"/>
    </location>
</feature>
<evidence type="ECO:0000313" key="4">
    <source>
        <dbReference type="Proteomes" id="UP000326179"/>
    </source>
</evidence>
<name>A0A5Q0LFB4_9ACTN</name>
<sequence>MSRHRRSADMPAGAERLREVFADAACDVAASPVPLAAVERAARQRGRRRAAIVLGSACALLVVPAVAVALRAGVGAGADATRSTGLSAGPRGSVRVVAPGERVRVASGVKIWLTEDGGHWTSPGNAAPRFRGVRAAGTDLGTPGVTVQEERAGDYGYFVSGVYHGRGDAARVRIETAAGDVDGTALTLAGSPHWGVWYALVKPTDPTDPMKPIRPIRPIRPTNAPEPPAPAEKPRAWKVSEMPEAQGMRGTLAKRRFSDGLTKRVTVYDSAGKVIATMEYAT</sequence>
<evidence type="ECO:0000313" key="3">
    <source>
        <dbReference type="EMBL" id="QFZ75227.1"/>
    </source>
</evidence>
<keyword evidence="2" id="KW-0472">Membrane</keyword>
<dbReference type="Proteomes" id="UP000326179">
    <property type="component" value="Chromosome"/>
</dbReference>
<dbReference type="RefSeq" id="WP_153289497.1">
    <property type="nucleotide sequence ID" value="NZ_CP045643.1"/>
</dbReference>
<evidence type="ECO:0000256" key="1">
    <source>
        <dbReference type="SAM" id="MobiDB-lite"/>
    </source>
</evidence>
<dbReference type="AlphaFoldDB" id="A0A5Q0LFB4"/>
<protein>
    <submittedName>
        <fullName evidence="3">Uncharacterized protein</fullName>
    </submittedName>
</protein>
<keyword evidence="4" id="KW-1185">Reference proteome</keyword>
<keyword evidence="2" id="KW-0812">Transmembrane</keyword>
<feature type="transmembrane region" description="Helical" evidence="2">
    <location>
        <begin position="50"/>
        <end position="70"/>
    </location>
</feature>
<accession>A0A5Q0LFB4</accession>
<proteinExistence type="predicted"/>
<organism evidence="3 4">
    <name type="scientific">Streptomyces fagopyri</name>
    <dbReference type="NCBI Taxonomy" id="2662397"/>
    <lineage>
        <taxon>Bacteria</taxon>
        <taxon>Bacillati</taxon>
        <taxon>Actinomycetota</taxon>
        <taxon>Actinomycetes</taxon>
        <taxon>Kitasatosporales</taxon>
        <taxon>Streptomycetaceae</taxon>
        <taxon>Streptomyces</taxon>
    </lineage>
</organism>
<dbReference type="KEGG" id="sfy:GFH48_19910"/>
<keyword evidence="2" id="KW-1133">Transmembrane helix</keyword>
<dbReference type="EMBL" id="CP045643">
    <property type="protein sequence ID" value="QFZ75227.1"/>
    <property type="molecule type" value="Genomic_DNA"/>
</dbReference>
<reference evidence="3 4" key="1">
    <citation type="submission" date="2019-10" db="EMBL/GenBank/DDBJ databases">
        <title>A novel species.</title>
        <authorList>
            <person name="Gao J."/>
        </authorList>
    </citation>
    <scope>NUCLEOTIDE SEQUENCE [LARGE SCALE GENOMIC DNA]</scope>
    <source>
        <strain evidence="3 4">QMT-28</strain>
    </source>
</reference>
<gene>
    <name evidence="3" type="ORF">GFH48_19910</name>
</gene>